<keyword evidence="1" id="KW-0175">Coiled coil</keyword>
<organism evidence="2">
    <name type="scientific">viral metagenome</name>
    <dbReference type="NCBI Taxonomy" id="1070528"/>
    <lineage>
        <taxon>unclassified sequences</taxon>
        <taxon>metagenomes</taxon>
        <taxon>organismal metagenomes</taxon>
    </lineage>
</organism>
<feature type="coiled-coil region" evidence="1">
    <location>
        <begin position="623"/>
        <end position="699"/>
    </location>
</feature>
<proteinExistence type="predicted"/>
<evidence type="ECO:0000313" key="2">
    <source>
        <dbReference type="EMBL" id="QHU07241.1"/>
    </source>
</evidence>
<protein>
    <submittedName>
        <fullName evidence="2">Uncharacterized protein</fullName>
    </submittedName>
</protein>
<sequence length="992" mass="117385">MSKTNIKKEKDLFKSLDKLLLNEKGTIINWLKTAKVNGNYISGHLLNDNKLQIITTSEYGNYNLILKWFIINKDKFGGYYNLFKNIPSTNFIDISNINLELDSSSSLKLNIEEALKKWKENPYKNPYDDSDIKISIVPTSTYGLLYEKFCNHLSSNIESPILPITFEKEIRNKLPNNHIYAFKDIDYIEKLKSNYQDEEWIKFLDTKKNLFYKNEKVNDVIGSTVYDFLFMHFFLKKNQKKFDKNIKIDYIDNQLFLYETILDQIKHIKAVDLNCYEIFESMVYVATDSNGTGGGDNFKLIKKKMGTTEWPYEIPPLLELFTEYINEITYYILPISNLNKIIYNDYFLYGENKPRTSEEIYDLMNSSIEYNIYRLKTIINIIFSSLYTNDINGVSRTNDIKAFFNILFYNISECIGKKNTWYKNNDVYEADENKLITINNILAYTQSDLPVYRVDEYKFKMFFVSAIFDIKTLYEESSETNYTKYEFIKDPYDNLPDPPQIPKPVKINQGLQRYKMTSHIVGKNSEKEKELKEFEEKQRNYKKELKEYDKSLKQYNDKHLDKKLSPYFSVKLSRAKSVINDKSSLRLSYSPLKVSAKSLTKFKSSKNKALLSKFEKEPYSRTYKKNKEEEKRQEIEIEKWRELERERETMRNAYLREEDRRERARRDPVRIRQAQEYAMQQLATTMDRERAERAERERESLRRFGYGGSKKKLSKSDLKLKLALEADNPKFKKYAKSLSPSGKSPRQKYIGCDLNDNDPITQEAFSDMHFKKIKYLSKIKTTLENGKIITNCYDTVPLYNYILDCNNKCTLPINIAQGREPFDILQLDEVYKKIKNFTKKPTLKRNIDTSHKIFLNTLYVYNDDYELHGFQFYTIYATIIIGSIPIPISYDNYNYWQGGMLKIIEAPIISRDDILFEDTSDNTALLIEKGVKKGSLLKVNKYPYWHREGSLTMPNPLNNLLELPPFSWTRHDDFDRLKERTHVLNNRIERLI</sequence>
<accession>A0A6C0JQS9</accession>
<name>A0A6C0JQS9_9ZZZZ</name>
<evidence type="ECO:0000256" key="1">
    <source>
        <dbReference type="SAM" id="Coils"/>
    </source>
</evidence>
<dbReference type="EMBL" id="MN740684">
    <property type="protein sequence ID" value="QHU07241.1"/>
    <property type="molecule type" value="Genomic_DNA"/>
</dbReference>
<reference evidence="2" key="1">
    <citation type="journal article" date="2020" name="Nature">
        <title>Giant virus diversity and host interactions through global metagenomics.</title>
        <authorList>
            <person name="Schulz F."/>
            <person name="Roux S."/>
            <person name="Paez-Espino D."/>
            <person name="Jungbluth S."/>
            <person name="Walsh D.A."/>
            <person name="Denef V.J."/>
            <person name="McMahon K.D."/>
            <person name="Konstantinidis K.T."/>
            <person name="Eloe-Fadrosh E.A."/>
            <person name="Kyrpides N.C."/>
            <person name="Woyke T."/>
        </authorList>
    </citation>
    <scope>NUCLEOTIDE SEQUENCE</scope>
    <source>
        <strain evidence="2">GVMAG-S-1040241-154</strain>
    </source>
</reference>
<feature type="coiled-coil region" evidence="1">
    <location>
        <begin position="524"/>
        <end position="558"/>
    </location>
</feature>
<dbReference type="AlphaFoldDB" id="A0A6C0JQS9"/>